<evidence type="ECO:0000313" key="1">
    <source>
        <dbReference type="EMBL" id="AEG68423.1"/>
    </source>
</evidence>
<reference evidence="1 2" key="1">
    <citation type="journal article" date="2011" name="J. Bacteriol.">
        <title>Complete genome sequence of the plant pathogen Ralstonia solanacearum strain Po82.</title>
        <authorList>
            <person name="Xu J."/>
            <person name="Zheng H.J."/>
            <person name="Liu L."/>
            <person name="Pan Z.C."/>
            <person name="Prior P."/>
            <person name="Tang B."/>
            <person name="Xu J.S."/>
            <person name="Zhang H."/>
            <person name="Tian Q."/>
            <person name="Zhang L.Q."/>
            <person name="Feng J."/>
        </authorList>
    </citation>
    <scope>NUCLEOTIDE SEQUENCE [LARGE SCALE GENOMIC DNA]</scope>
    <source>
        <strain evidence="1 2">Po82</strain>
    </source>
</reference>
<sequence>MLVIPITSQAFPRLDFLCFQFIHFGNKRATDLTQAQARNTPCNAPCDPCPKATRHLRAAEHIASREWFHGRNNLPLQMPRQLRDARLEANAAGSAQSPIGRA</sequence>
<proteinExistence type="predicted"/>
<protein>
    <submittedName>
        <fullName evidence="1">Uncharacterized protein</fullName>
    </submittedName>
</protein>
<dbReference type="EMBL" id="CP002819">
    <property type="protein sequence ID" value="AEG68423.1"/>
    <property type="molecule type" value="Genomic_DNA"/>
</dbReference>
<gene>
    <name evidence="1" type="ordered locus">RSPO_c01122</name>
</gene>
<organism evidence="1 2">
    <name type="scientific">Ralstonia solanacearum (strain Po82)</name>
    <dbReference type="NCBI Taxonomy" id="1031711"/>
    <lineage>
        <taxon>Bacteria</taxon>
        <taxon>Pseudomonadati</taxon>
        <taxon>Pseudomonadota</taxon>
        <taxon>Betaproteobacteria</taxon>
        <taxon>Burkholderiales</taxon>
        <taxon>Burkholderiaceae</taxon>
        <taxon>Ralstonia</taxon>
        <taxon>Ralstonia solanacearum species complex</taxon>
    </lineage>
</organism>
<dbReference type="AlphaFoldDB" id="F6FZR1"/>
<accession>F6FZR1</accession>
<dbReference type="KEGG" id="rsn:RSPO_c01122"/>
<name>F6FZR1_RALS8</name>
<evidence type="ECO:0000313" key="2">
    <source>
        <dbReference type="Proteomes" id="UP000007953"/>
    </source>
</evidence>
<dbReference type="Proteomes" id="UP000007953">
    <property type="component" value="Chromosome"/>
</dbReference>
<dbReference type="HOGENOM" id="CLU_2275153_0_0_4"/>